<dbReference type="InterPro" id="IPR046522">
    <property type="entry name" value="DUF6699"/>
</dbReference>
<dbReference type="SMART" id="SM00292">
    <property type="entry name" value="BRCT"/>
    <property type="match status" value="2"/>
</dbReference>
<dbReference type="OrthoDB" id="251770at2759"/>
<feature type="domain" description="BRCT" evidence="1">
    <location>
        <begin position="52"/>
        <end position="147"/>
    </location>
</feature>
<dbReference type="PANTHER" id="PTHR47576:SF2">
    <property type="entry name" value="BRCT DOMAIN DNA REPAIR PROTEIN-RELATED"/>
    <property type="match status" value="1"/>
</dbReference>
<dbReference type="Gene3D" id="3.40.50.10190">
    <property type="entry name" value="BRCT domain"/>
    <property type="match status" value="1"/>
</dbReference>
<dbReference type="Pfam" id="PF20415">
    <property type="entry name" value="DUF6699"/>
    <property type="match status" value="1"/>
</dbReference>
<dbReference type="EMBL" id="VOIH02000005">
    <property type="protein sequence ID" value="KAF3446129.1"/>
    <property type="molecule type" value="Genomic_DNA"/>
</dbReference>
<dbReference type="PROSITE" id="PS50172">
    <property type="entry name" value="BRCT"/>
    <property type="match status" value="1"/>
</dbReference>
<accession>A0A8K0H5W3</accession>
<dbReference type="InterPro" id="IPR059215">
    <property type="entry name" value="BRCT2_TopBP1-like"/>
</dbReference>
<sequence length="549" mass="61310">MGGGVVEVIKSKGCSRLLVGISSPLNSFKGLQPVEPMSPASSSIGSERVVVRSGAPFAGLVICVTGLSKEARKQVMEATERLGGQYSPNLHPECLYTLLNKSYSFGGRKFEHALKHGSRNGLFIVTLGWFVDSVRKNVRLGESLYKVKSFGENDMHVDQLNRLVGFSGSENSCLPVGSRGAKQSSMLEEPHLLFSGAESNRSIDCTLSGHSIYVDLDISPELRNKVIEVSSREGATFVDQWFVGCTANYVVCEGSSVRRYLGHSSYLVTPLWILKTVKERCLQRLVHMSVDLARQVNVMLEDFQNRIAEEELKETNVSKDVQNFRSKASHEDRQQIVNSAKIGVRNRRGRRMQTCQTSMRPITPSSLLDTICWSISEPTLTASIYTDSFSGDDVSEHHTPAFFDAKGDGKDSEASFANLTRPLTASEKSELIFRSNFLTILFPVDRFSEMGPSSRTFFSDNGFTCLQVLDHIYAFYQENLSVHEIDAAIHTDSRHADRLRSVYSSKETVKHGYVNFKRIDFLGSRRSFEMLKRVNGDNNSNVYELLIRA</sequence>
<dbReference type="Pfam" id="PF00533">
    <property type="entry name" value="BRCT"/>
    <property type="match status" value="1"/>
</dbReference>
<dbReference type="InterPro" id="IPR001357">
    <property type="entry name" value="BRCT_dom"/>
</dbReference>
<protein>
    <recommendedName>
        <fullName evidence="1">BRCT domain-containing protein</fullName>
    </recommendedName>
</protein>
<dbReference type="CDD" id="cd17731">
    <property type="entry name" value="BRCT_TopBP1_rpt2_like"/>
    <property type="match status" value="1"/>
</dbReference>
<evidence type="ECO:0000313" key="3">
    <source>
        <dbReference type="Proteomes" id="UP000796880"/>
    </source>
</evidence>
<organism evidence="2 3">
    <name type="scientific">Rhamnella rubrinervis</name>
    <dbReference type="NCBI Taxonomy" id="2594499"/>
    <lineage>
        <taxon>Eukaryota</taxon>
        <taxon>Viridiplantae</taxon>
        <taxon>Streptophyta</taxon>
        <taxon>Embryophyta</taxon>
        <taxon>Tracheophyta</taxon>
        <taxon>Spermatophyta</taxon>
        <taxon>Magnoliopsida</taxon>
        <taxon>eudicotyledons</taxon>
        <taxon>Gunneridae</taxon>
        <taxon>Pentapetalae</taxon>
        <taxon>rosids</taxon>
        <taxon>fabids</taxon>
        <taxon>Rosales</taxon>
        <taxon>Rhamnaceae</taxon>
        <taxon>rhamnoid group</taxon>
        <taxon>Rhamneae</taxon>
        <taxon>Rhamnella</taxon>
    </lineage>
</organism>
<gene>
    <name evidence="2" type="ORF">FNV43_RR11308</name>
</gene>
<proteinExistence type="predicted"/>
<dbReference type="AlphaFoldDB" id="A0A8K0H5W3"/>
<name>A0A8K0H5W3_9ROSA</name>
<comment type="caution">
    <text evidence="2">The sequence shown here is derived from an EMBL/GenBank/DDBJ whole genome shotgun (WGS) entry which is preliminary data.</text>
</comment>
<evidence type="ECO:0000259" key="1">
    <source>
        <dbReference type="PROSITE" id="PS50172"/>
    </source>
</evidence>
<dbReference type="Proteomes" id="UP000796880">
    <property type="component" value="Unassembled WGS sequence"/>
</dbReference>
<dbReference type="PANTHER" id="PTHR47576">
    <property type="entry name" value="BRCT DOMAIN DNA REPAIR PROTEIN-RELATED"/>
    <property type="match status" value="1"/>
</dbReference>
<keyword evidence="3" id="KW-1185">Reference proteome</keyword>
<dbReference type="SUPFAM" id="SSF52113">
    <property type="entry name" value="BRCT domain"/>
    <property type="match status" value="1"/>
</dbReference>
<dbReference type="InterPro" id="IPR036420">
    <property type="entry name" value="BRCT_dom_sf"/>
</dbReference>
<reference evidence="2" key="1">
    <citation type="submission" date="2020-03" db="EMBL/GenBank/DDBJ databases">
        <title>A high-quality chromosome-level genome assembly of a woody plant with both climbing and erect habits, Rhamnella rubrinervis.</title>
        <authorList>
            <person name="Lu Z."/>
            <person name="Yang Y."/>
            <person name="Zhu X."/>
            <person name="Sun Y."/>
        </authorList>
    </citation>
    <scope>NUCLEOTIDE SEQUENCE</scope>
    <source>
        <strain evidence="2">BYM</strain>
        <tissue evidence="2">Leaf</tissue>
    </source>
</reference>
<evidence type="ECO:0000313" key="2">
    <source>
        <dbReference type="EMBL" id="KAF3446129.1"/>
    </source>
</evidence>